<dbReference type="InterPro" id="IPR050204">
    <property type="entry name" value="AraC_XylS_family_regulators"/>
</dbReference>
<dbReference type="PANTHER" id="PTHR46796:SF6">
    <property type="entry name" value="ARAC SUBFAMILY"/>
    <property type="match status" value="1"/>
</dbReference>
<keyword evidence="6" id="KW-1185">Reference proteome</keyword>
<organism evidence="5 6">
    <name type="scientific">Paraburkholderia pallida</name>
    <dbReference type="NCBI Taxonomy" id="2547399"/>
    <lineage>
        <taxon>Bacteria</taxon>
        <taxon>Pseudomonadati</taxon>
        <taxon>Pseudomonadota</taxon>
        <taxon>Betaproteobacteria</taxon>
        <taxon>Burkholderiales</taxon>
        <taxon>Burkholderiaceae</taxon>
        <taxon>Paraburkholderia</taxon>
    </lineage>
</organism>
<dbReference type="Gene3D" id="1.10.10.60">
    <property type="entry name" value="Homeodomain-like"/>
    <property type="match status" value="1"/>
</dbReference>
<dbReference type="Pfam" id="PF12833">
    <property type="entry name" value="HTH_18"/>
    <property type="match status" value="1"/>
</dbReference>
<evidence type="ECO:0000313" key="6">
    <source>
        <dbReference type="Proteomes" id="UP000295727"/>
    </source>
</evidence>
<dbReference type="InterPro" id="IPR018060">
    <property type="entry name" value="HTH_AraC"/>
</dbReference>
<gene>
    <name evidence="5" type="ORF">E1956_18315</name>
</gene>
<evidence type="ECO:0000256" key="2">
    <source>
        <dbReference type="ARBA" id="ARBA00023125"/>
    </source>
</evidence>
<sequence>MTPTSMFKFEASKAGEEQIFVCIQTEGTATVEQDSRQCILRTGDMTLLDTSRAFHMDFRDEMAQLVLQVPRALFRKQVGALERLTATVVPAQNPLGRITKQFITSLARDFELFAPIVAQRLSEQALDMVVMAFASLADDGHARKTSVTRSMLAHRGRAFIEANLRSAWLSPGDVAEHLGISKRYLSTIFAGDGQSVERFIRQRRLQKCARDLADRGQAIRPISDIAFGWGFNNLTHFGQSFKAVYGATPREYRKQALQRGIAVAQDVDN</sequence>
<evidence type="ECO:0000313" key="5">
    <source>
        <dbReference type="EMBL" id="QBQ99170.1"/>
    </source>
</evidence>
<dbReference type="SMART" id="SM00342">
    <property type="entry name" value="HTH_ARAC"/>
    <property type="match status" value="1"/>
</dbReference>
<dbReference type="KEGG" id="ppai:E1956_18315"/>
<keyword evidence="2" id="KW-0238">DNA-binding</keyword>
<dbReference type="PROSITE" id="PS01124">
    <property type="entry name" value="HTH_ARAC_FAMILY_2"/>
    <property type="match status" value="1"/>
</dbReference>
<proteinExistence type="predicted"/>
<accession>A0A4P7CT71</accession>
<dbReference type="InterPro" id="IPR020449">
    <property type="entry name" value="Tscrpt_reg_AraC-type_HTH"/>
</dbReference>
<evidence type="ECO:0000259" key="4">
    <source>
        <dbReference type="PROSITE" id="PS01124"/>
    </source>
</evidence>
<dbReference type="OrthoDB" id="9178898at2"/>
<dbReference type="GO" id="GO:0003700">
    <property type="term" value="F:DNA-binding transcription factor activity"/>
    <property type="evidence" value="ECO:0007669"/>
    <property type="project" value="InterPro"/>
</dbReference>
<reference evidence="5 6" key="1">
    <citation type="submission" date="2019-03" db="EMBL/GenBank/DDBJ databases">
        <title>Paraburkholderia sp. 7MH5, isolated from subtropical forest soil.</title>
        <authorList>
            <person name="Gao Z.-H."/>
            <person name="Qiu L.-H."/>
        </authorList>
    </citation>
    <scope>NUCLEOTIDE SEQUENCE [LARGE SCALE GENOMIC DNA]</scope>
    <source>
        <strain evidence="5 6">7MH5</strain>
    </source>
</reference>
<dbReference type="InterPro" id="IPR035418">
    <property type="entry name" value="AraC-bd_2"/>
</dbReference>
<dbReference type="Proteomes" id="UP000295727">
    <property type="component" value="Chromosome 2"/>
</dbReference>
<dbReference type="SUPFAM" id="SSF46689">
    <property type="entry name" value="Homeodomain-like"/>
    <property type="match status" value="1"/>
</dbReference>
<protein>
    <submittedName>
        <fullName evidence="5">Helix-turn-helix domain-containing protein</fullName>
    </submittedName>
</protein>
<evidence type="ECO:0000256" key="3">
    <source>
        <dbReference type="ARBA" id="ARBA00023163"/>
    </source>
</evidence>
<keyword evidence="3" id="KW-0804">Transcription</keyword>
<keyword evidence="1" id="KW-0805">Transcription regulation</keyword>
<evidence type="ECO:0000256" key="1">
    <source>
        <dbReference type="ARBA" id="ARBA00023015"/>
    </source>
</evidence>
<dbReference type="Pfam" id="PF14525">
    <property type="entry name" value="AraC_binding_2"/>
    <property type="match status" value="1"/>
</dbReference>
<dbReference type="EMBL" id="CP038149">
    <property type="protein sequence ID" value="QBQ99170.1"/>
    <property type="molecule type" value="Genomic_DNA"/>
</dbReference>
<name>A0A4P7CT71_9BURK</name>
<feature type="domain" description="HTH araC/xylS-type" evidence="4">
    <location>
        <begin position="154"/>
        <end position="255"/>
    </location>
</feature>
<dbReference type="GO" id="GO:0043565">
    <property type="term" value="F:sequence-specific DNA binding"/>
    <property type="evidence" value="ECO:0007669"/>
    <property type="project" value="InterPro"/>
</dbReference>
<dbReference type="AlphaFoldDB" id="A0A4P7CT71"/>
<dbReference type="PANTHER" id="PTHR46796">
    <property type="entry name" value="HTH-TYPE TRANSCRIPTIONAL ACTIVATOR RHAS-RELATED"/>
    <property type="match status" value="1"/>
</dbReference>
<dbReference type="InterPro" id="IPR009057">
    <property type="entry name" value="Homeodomain-like_sf"/>
</dbReference>
<dbReference type="PRINTS" id="PR00032">
    <property type="entry name" value="HTHARAC"/>
</dbReference>